<dbReference type="InterPro" id="IPR015154">
    <property type="entry name" value="EF-hand_dom_typ2"/>
</dbReference>
<evidence type="ECO:0000256" key="4">
    <source>
        <dbReference type="PROSITE-ProRule" id="PRU00228"/>
    </source>
</evidence>
<feature type="region of interest" description="Disordered" evidence="5">
    <location>
        <begin position="305"/>
        <end position="344"/>
    </location>
</feature>
<feature type="domain" description="ZZ-type" evidence="6">
    <location>
        <begin position="213"/>
        <end position="269"/>
    </location>
</feature>
<reference evidence="7" key="1">
    <citation type="submission" date="2023-07" db="EMBL/GenBank/DDBJ databases">
        <title>Chromosome-level Genome Assembly of Striped Snakehead (Channa striata).</title>
        <authorList>
            <person name="Liu H."/>
        </authorList>
    </citation>
    <scope>NUCLEOTIDE SEQUENCE</scope>
    <source>
        <strain evidence="7">Gz</strain>
        <tissue evidence="7">Muscle</tissue>
    </source>
</reference>
<evidence type="ECO:0000256" key="5">
    <source>
        <dbReference type="SAM" id="MobiDB-lite"/>
    </source>
</evidence>
<dbReference type="PROSITE" id="PS01357">
    <property type="entry name" value="ZF_ZZ_1"/>
    <property type="match status" value="1"/>
</dbReference>
<proteinExistence type="predicted"/>
<dbReference type="EMBL" id="JAUPFM010000003">
    <property type="protein sequence ID" value="KAK2857264.1"/>
    <property type="molecule type" value="Genomic_DNA"/>
</dbReference>
<dbReference type="InterPro" id="IPR000433">
    <property type="entry name" value="Znf_ZZ"/>
</dbReference>
<dbReference type="InterPro" id="IPR043145">
    <property type="entry name" value="Znf_ZZ_sf"/>
</dbReference>
<keyword evidence="2 4" id="KW-0863">Zinc-finger</keyword>
<dbReference type="InterPro" id="IPR050774">
    <property type="entry name" value="KCMF1/Dystrophin"/>
</dbReference>
<dbReference type="SUPFAM" id="SSF47473">
    <property type="entry name" value="EF-hand"/>
    <property type="match status" value="2"/>
</dbReference>
<dbReference type="SUPFAM" id="SSF57850">
    <property type="entry name" value="RING/U-box"/>
    <property type="match status" value="1"/>
</dbReference>
<evidence type="ECO:0000256" key="1">
    <source>
        <dbReference type="ARBA" id="ARBA00022723"/>
    </source>
</evidence>
<dbReference type="SMART" id="SM00291">
    <property type="entry name" value="ZnF_ZZ"/>
    <property type="match status" value="1"/>
</dbReference>
<dbReference type="PROSITE" id="PS50135">
    <property type="entry name" value="ZF_ZZ_2"/>
    <property type="match status" value="1"/>
</dbReference>
<sequence>MNLDSLEGLNEVGPSVYRAAMKLQSLQKLCHLDVISIRHIMAALQSETGAQQEQGEVGIKKDDMTQTLNRMFDSVGHVSVAAPEEICSLMLRLYDWSRTGLVSAASLQTALIALSADNLLTKYKALVRVSENCSGSISRSGLRSLLHDLSQVPAAVQEEVVFGGVEAAVKSCFNGVLTQTASKEHVLSWLHSNPRLLLWLPTLSRLSVSQKISHTVRCHSCKAFPITGLRYRCRKCINVHLCQSCFLANRQTGKHKPHHPVLEFCTQPTWKESLSSLMHSARYVLLPWRYTQRGADRRVLMWAEPEESPNSGPPPSETSTQLADQVVHHSHSSDKDVSHDASVHPLPRSCKALQTDEETPTQQMESAALLTEVRNLYRDKWLLEQDLQAWRLTVQSEQGILEDRCSEMEVTMEMLKKHHMHLQAMLSETLNKMDTQQPANNMPRGMDMENPERGNISPTSDTFRDAEEEDDIEVEENQQTPSPSIHSDTPLSHLHCMEEELFTGDSLLHLLGEDSSKGAELQEEDLCLSEEVEDCDVPSAEELLQQTVNRLQIDMEKDGWRERQTGERKRVELLEAAVQVGKLIHHLVDGVRTNAL</sequence>
<protein>
    <recommendedName>
        <fullName evidence="6">ZZ-type domain-containing protein</fullName>
    </recommendedName>
</protein>
<dbReference type="Gene3D" id="1.10.238.10">
    <property type="entry name" value="EF-hand"/>
    <property type="match status" value="1"/>
</dbReference>
<dbReference type="AlphaFoldDB" id="A0AA88NDN2"/>
<keyword evidence="1" id="KW-0479">Metal-binding</keyword>
<dbReference type="GO" id="GO:0008270">
    <property type="term" value="F:zinc ion binding"/>
    <property type="evidence" value="ECO:0007669"/>
    <property type="project" value="UniProtKB-KW"/>
</dbReference>
<keyword evidence="3" id="KW-0862">Zinc</keyword>
<dbReference type="PANTHER" id="PTHR12268">
    <property type="entry name" value="E3 UBIQUITIN-PROTEIN LIGASE KCMF1"/>
    <property type="match status" value="1"/>
</dbReference>
<evidence type="ECO:0000313" key="7">
    <source>
        <dbReference type="EMBL" id="KAK2857264.1"/>
    </source>
</evidence>
<feature type="region of interest" description="Disordered" evidence="5">
    <location>
        <begin position="443"/>
        <end position="489"/>
    </location>
</feature>
<dbReference type="GO" id="GO:0045202">
    <property type="term" value="C:synapse"/>
    <property type="evidence" value="ECO:0007669"/>
    <property type="project" value="GOC"/>
</dbReference>
<organism evidence="7 8">
    <name type="scientific">Channa striata</name>
    <name type="common">Snakehead murrel</name>
    <name type="synonym">Ophicephalus striatus</name>
    <dbReference type="NCBI Taxonomy" id="64152"/>
    <lineage>
        <taxon>Eukaryota</taxon>
        <taxon>Metazoa</taxon>
        <taxon>Chordata</taxon>
        <taxon>Craniata</taxon>
        <taxon>Vertebrata</taxon>
        <taxon>Euteleostomi</taxon>
        <taxon>Actinopterygii</taxon>
        <taxon>Neopterygii</taxon>
        <taxon>Teleostei</taxon>
        <taxon>Neoteleostei</taxon>
        <taxon>Acanthomorphata</taxon>
        <taxon>Anabantaria</taxon>
        <taxon>Anabantiformes</taxon>
        <taxon>Channoidei</taxon>
        <taxon>Channidae</taxon>
        <taxon>Channa</taxon>
    </lineage>
</organism>
<comment type="caution">
    <text evidence="7">The sequence shown here is derived from an EMBL/GenBank/DDBJ whole genome shotgun (WGS) entry which is preliminary data.</text>
</comment>
<keyword evidence="8" id="KW-1185">Reference proteome</keyword>
<feature type="compositionally biased region" description="Basic and acidic residues" evidence="5">
    <location>
        <begin position="331"/>
        <end position="342"/>
    </location>
</feature>
<dbReference type="Pfam" id="PF00569">
    <property type="entry name" value="ZZ"/>
    <property type="match status" value="1"/>
</dbReference>
<feature type="compositionally biased region" description="Polar residues" evidence="5">
    <location>
        <begin position="477"/>
        <end position="489"/>
    </location>
</feature>
<gene>
    <name evidence="7" type="ORF">Q5P01_005999</name>
</gene>
<dbReference type="PANTHER" id="PTHR12268:SF18">
    <property type="entry name" value="DYSTROTELIN"/>
    <property type="match status" value="1"/>
</dbReference>
<evidence type="ECO:0000259" key="6">
    <source>
        <dbReference type="PROSITE" id="PS50135"/>
    </source>
</evidence>
<dbReference type="GO" id="GO:0005886">
    <property type="term" value="C:plasma membrane"/>
    <property type="evidence" value="ECO:0007669"/>
    <property type="project" value="TreeGrafter"/>
</dbReference>
<dbReference type="Gene3D" id="6.10.140.70">
    <property type="match status" value="1"/>
</dbReference>
<dbReference type="Proteomes" id="UP001187415">
    <property type="component" value="Unassembled WGS sequence"/>
</dbReference>
<evidence type="ECO:0000313" key="8">
    <source>
        <dbReference type="Proteomes" id="UP001187415"/>
    </source>
</evidence>
<dbReference type="InterPro" id="IPR015153">
    <property type="entry name" value="EF-hand_dom_typ1"/>
</dbReference>
<dbReference type="Gene3D" id="3.30.60.90">
    <property type="match status" value="1"/>
</dbReference>
<feature type="compositionally biased region" description="Acidic residues" evidence="5">
    <location>
        <begin position="466"/>
        <end position="476"/>
    </location>
</feature>
<dbReference type="Pfam" id="PF09068">
    <property type="entry name" value="EF-hand_2"/>
    <property type="match status" value="1"/>
</dbReference>
<accession>A0AA88NDN2</accession>
<dbReference type="InterPro" id="IPR011992">
    <property type="entry name" value="EF-hand-dom_pair"/>
</dbReference>
<evidence type="ECO:0000256" key="2">
    <source>
        <dbReference type="ARBA" id="ARBA00022771"/>
    </source>
</evidence>
<evidence type="ECO:0000256" key="3">
    <source>
        <dbReference type="ARBA" id="ARBA00022833"/>
    </source>
</evidence>
<dbReference type="Pfam" id="PF09069">
    <property type="entry name" value="EF-hand_3"/>
    <property type="match status" value="1"/>
</dbReference>
<name>A0AA88NDN2_CHASR</name>
<dbReference type="GO" id="GO:0099536">
    <property type="term" value="P:synaptic signaling"/>
    <property type="evidence" value="ECO:0007669"/>
    <property type="project" value="TreeGrafter"/>
</dbReference>